<accession>A0ABQ4BI30</accession>
<feature type="compositionally biased region" description="Basic residues" evidence="1">
    <location>
        <begin position="7"/>
        <end position="16"/>
    </location>
</feature>
<proteinExistence type="predicted"/>
<feature type="region of interest" description="Disordered" evidence="1">
    <location>
        <begin position="1"/>
        <end position="34"/>
    </location>
</feature>
<dbReference type="Proteomes" id="UP000624709">
    <property type="component" value="Unassembled WGS sequence"/>
</dbReference>
<gene>
    <name evidence="2" type="ORF">Apa02nite_064270</name>
</gene>
<comment type="caution">
    <text evidence="2">The sequence shown here is derived from an EMBL/GenBank/DDBJ whole genome shotgun (WGS) entry which is preliminary data.</text>
</comment>
<organism evidence="2 3">
    <name type="scientific">Actinoplanes palleronii</name>
    <dbReference type="NCBI Taxonomy" id="113570"/>
    <lineage>
        <taxon>Bacteria</taxon>
        <taxon>Bacillati</taxon>
        <taxon>Actinomycetota</taxon>
        <taxon>Actinomycetes</taxon>
        <taxon>Micromonosporales</taxon>
        <taxon>Micromonosporaceae</taxon>
        <taxon>Actinoplanes</taxon>
    </lineage>
</organism>
<keyword evidence="3" id="KW-1185">Reference proteome</keyword>
<name>A0ABQ4BI30_9ACTN</name>
<protein>
    <submittedName>
        <fullName evidence="2">Uncharacterized protein</fullName>
    </submittedName>
</protein>
<dbReference type="EMBL" id="BOMS01000102">
    <property type="protein sequence ID" value="GIE70319.1"/>
    <property type="molecule type" value="Genomic_DNA"/>
</dbReference>
<reference evidence="2 3" key="1">
    <citation type="submission" date="2021-01" db="EMBL/GenBank/DDBJ databases">
        <title>Whole genome shotgun sequence of Actinoplanes palleronii NBRC 14916.</title>
        <authorList>
            <person name="Komaki H."/>
            <person name="Tamura T."/>
        </authorList>
    </citation>
    <scope>NUCLEOTIDE SEQUENCE [LARGE SCALE GENOMIC DNA]</scope>
    <source>
        <strain evidence="2 3">NBRC 14916</strain>
    </source>
</reference>
<evidence type="ECO:0000313" key="2">
    <source>
        <dbReference type="EMBL" id="GIE70319.1"/>
    </source>
</evidence>
<evidence type="ECO:0000256" key="1">
    <source>
        <dbReference type="SAM" id="MobiDB-lite"/>
    </source>
</evidence>
<evidence type="ECO:0000313" key="3">
    <source>
        <dbReference type="Proteomes" id="UP000624709"/>
    </source>
</evidence>
<sequence length="121" mass="13734">MAAGQPSRHHIVRRRDQRQPYPILVDSKRRDGSATRHCLKCRREDSENGVLVVADKPLPLIIETGLLRDPLRFAFSPLHREPLLGVLSSRLTRTGPPRPIKQSDTTQGMLFVMPVHSLTIR</sequence>